<comment type="caution">
    <text evidence="3">The sequence shown here is derived from an EMBL/GenBank/DDBJ whole genome shotgun (WGS) entry which is preliminary data.</text>
</comment>
<name>A0A210P7H2_9LACO</name>
<feature type="region of interest" description="Disordered" evidence="1">
    <location>
        <begin position="38"/>
        <end position="88"/>
    </location>
</feature>
<dbReference type="AlphaFoldDB" id="A0A210P7H2"/>
<reference evidence="3 4" key="1">
    <citation type="submission" date="2017-03" db="EMBL/GenBank/DDBJ databases">
        <title>Genome sequence of Lactobacillus kimchii KACC 12383.</title>
        <authorList>
            <person name="Chun J."/>
        </authorList>
    </citation>
    <scope>NUCLEOTIDE SEQUENCE [LARGE SCALE GENOMIC DNA]</scope>
    <source>
        <strain evidence="3 4">KACC 12383</strain>
    </source>
</reference>
<dbReference type="Pfam" id="PF03217">
    <property type="entry name" value="SlpA"/>
    <property type="match status" value="2"/>
</dbReference>
<evidence type="ECO:0000313" key="3">
    <source>
        <dbReference type="EMBL" id="OWF32429.1"/>
    </source>
</evidence>
<dbReference type="Proteomes" id="UP000196649">
    <property type="component" value="Unassembled WGS sequence"/>
</dbReference>
<evidence type="ECO:0000313" key="4">
    <source>
        <dbReference type="Proteomes" id="UP000196649"/>
    </source>
</evidence>
<dbReference type="EMBL" id="MXAL01000009">
    <property type="protein sequence ID" value="OWF32429.1"/>
    <property type="molecule type" value="Genomic_DNA"/>
</dbReference>
<gene>
    <name evidence="3" type="ORF">LKACC12383_01949</name>
</gene>
<evidence type="ECO:0000259" key="2">
    <source>
        <dbReference type="Pfam" id="PF03217"/>
    </source>
</evidence>
<feature type="compositionally biased region" description="Low complexity" evidence="1">
    <location>
        <begin position="136"/>
        <end position="148"/>
    </location>
</feature>
<protein>
    <submittedName>
        <fullName evidence="3">Flocculation protein FLO11</fullName>
    </submittedName>
</protein>
<evidence type="ECO:0000256" key="1">
    <source>
        <dbReference type="SAM" id="MobiDB-lite"/>
    </source>
</evidence>
<feature type="region of interest" description="Disordered" evidence="1">
    <location>
        <begin position="102"/>
        <end position="148"/>
    </location>
</feature>
<feature type="compositionally biased region" description="Low complexity" evidence="1">
    <location>
        <begin position="42"/>
        <end position="77"/>
    </location>
</feature>
<sequence length="979" mass="105587">MEKSDEDMLLNKKCVYLGASLFSAVILASLSNQTVKAEATDDSASTTGNSSTTSNKITSVTDPVSTTASSTSRVTVANPTTSGIKPVSATLVTPKSTTISTVTPTIGNDTTVNKPATSTTEASTPVSGSTLTSNKTTEMTTAPTTTSTSTINLNSEAATTVSSSPIVTTKSTTSPSTTVPTNPYALPSDVSDSTVVNFTDPFLNYMVKSEFGLKSTDSLTVSDVKNFDGNILNLVGDFYYGDMPSTVTSTYVTSFDGMQYLNYLPAGTDVALSVNVSSAPTSNLDLTPMNGLKFESLDLFGNYSDPAYKEISLSQLTKLNISEVDELGLHGTGSIAINDGINNQELKVMAPTLVEIANKGGAIYLGNSSITDFSPLNGIDKTKPAYLNIINNVYDPSPVYAVAKQPISFTAEHITGLYGADLSSGYNYSSSVPAEDLADGDLEHVGGDEYKLVDADNSAKDLVYGYLNDYSKPDSYIHTTYGNVSFIYAGTMARPIIWQAHPNVTLNYENEDGSPITVNGSDLTKVVDGTTIGDPYDLTADANLAGYTFMGDPYVLRGNYSQDPQVIDLKFRANPIVTPPATVSATTTAKPISITRGDVNLNVLAISSKPVYIYDSTGKPTSKEVILTDTTIKESAEIGGDLYYKIGPDEWVLADEFNPYTTDDGIAKTFDESYTSLVDSTGKTIDLTLGPSTSWKYDKVVEIKGNKYYEVGTDNFLAVDKSLSFIPASDLNLTVRDAAVIYNSKGEKVGKVLPSSSDWKTDGMAVIGGISMYHVGTNEWVDAQSVNTYQSAKFTYHNIYSTYIYNRDGQMTMEMLSPKTSWKVDRIVYINGSRFYRVGVNEYIMDYTTDTSSSMGVFISTIEAKVHVSKEAHLYDERGAALNKTVPAGSILSIDGYENIGGQMMYRVGNNEFVSFKDLQPYTVGKNVVSVAVNTSLYDSKGELLDVFLPMNSSWRYDKIVTIGGHKYIRVATNEFVKE</sequence>
<feature type="domain" description="S-layer protein C-terminal" evidence="2">
    <location>
        <begin position="864"/>
        <end position="914"/>
    </location>
</feature>
<accession>A0A210P7H2</accession>
<proteinExistence type="predicted"/>
<feature type="compositionally biased region" description="Polar residues" evidence="1">
    <location>
        <begin position="102"/>
        <end position="135"/>
    </location>
</feature>
<dbReference type="RefSeq" id="WP_082397551.1">
    <property type="nucleotide sequence ID" value="NZ_LNUB01000010.1"/>
</dbReference>
<dbReference type="InterPro" id="IPR024968">
    <property type="entry name" value="SlpA_C_lactobacillus"/>
</dbReference>
<feature type="domain" description="S-layer protein C-terminal" evidence="2">
    <location>
        <begin position="801"/>
        <end position="844"/>
    </location>
</feature>
<organism evidence="3 4">
    <name type="scientific">Companilactobacillus kimchii</name>
    <dbReference type="NCBI Taxonomy" id="2801452"/>
    <lineage>
        <taxon>Bacteria</taxon>
        <taxon>Bacillati</taxon>
        <taxon>Bacillota</taxon>
        <taxon>Bacilli</taxon>
        <taxon>Lactobacillales</taxon>
        <taxon>Lactobacillaceae</taxon>
        <taxon>Companilactobacillus</taxon>
    </lineage>
</organism>